<name>A0A2V1II81_9BACT</name>
<reference evidence="3" key="1">
    <citation type="submission" date="2018-02" db="EMBL/GenBank/DDBJ databases">
        <authorList>
            <person name="Clavel T."/>
            <person name="Strowig T."/>
        </authorList>
    </citation>
    <scope>NUCLEOTIDE SEQUENCE [LARGE SCALE GENOMIC DNA]</scope>
    <source>
        <strain evidence="3">DSM 103720</strain>
    </source>
</reference>
<protein>
    <recommendedName>
        <fullName evidence="4">DUF4240 domain-containing protein</fullName>
    </recommendedName>
</protein>
<feature type="signal peptide" evidence="1">
    <location>
        <begin position="1"/>
        <end position="22"/>
    </location>
</feature>
<accession>A0A2V1II81</accession>
<evidence type="ECO:0000256" key="1">
    <source>
        <dbReference type="SAM" id="SignalP"/>
    </source>
</evidence>
<keyword evidence="1" id="KW-0732">Signal</keyword>
<evidence type="ECO:0008006" key="4">
    <source>
        <dbReference type="Google" id="ProtNLM"/>
    </source>
</evidence>
<dbReference type="AlphaFoldDB" id="A0A2V1II81"/>
<evidence type="ECO:0000313" key="2">
    <source>
        <dbReference type="EMBL" id="PWB00678.1"/>
    </source>
</evidence>
<comment type="caution">
    <text evidence="2">The sequence shown here is derived from an EMBL/GenBank/DDBJ whole genome shotgun (WGS) entry which is preliminary data.</text>
</comment>
<keyword evidence="3" id="KW-1185">Reference proteome</keyword>
<feature type="chain" id="PRO_5015965618" description="DUF4240 domain-containing protein" evidence="1">
    <location>
        <begin position="23"/>
        <end position="299"/>
    </location>
</feature>
<dbReference type="EMBL" id="PUEC01000034">
    <property type="protein sequence ID" value="PWB00678.1"/>
    <property type="molecule type" value="Genomic_DNA"/>
</dbReference>
<gene>
    <name evidence="2" type="ORF">C5O23_12110</name>
</gene>
<organism evidence="2 3">
    <name type="scientific">Duncaniella muris</name>
    <dbReference type="NCBI Taxonomy" id="2094150"/>
    <lineage>
        <taxon>Bacteria</taxon>
        <taxon>Pseudomonadati</taxon>
        <taxon>Bacteroidota</taxon>
        <taxon>Bacteroidia</taxon>
        <taxon>Bacteroidales</taxon>
        <taxon>Muribaculaceae</taxon>
        <taxon>Duncaniella</taxon>
    </lineage>
</organism>
<dbReference type="Proteomes" id="UP000244905">
    <property type="component" value="Unassembled WGS sequence"/>
</dbReference>
<sequence>MRVALSISILAFIMNIVFPSCQNNTQDVPIFKTQKELTEWIKSIVIKNIKDSVSAKSVDIIEWTYIATANVDSIKDIYLQKGLLDNNDSDKYSEFIINVDEHEQWAYKVLGDAYLLGGFFHEPCAVSVLKDIHMGGDNEKHPICIRINEIYMDSVFIKEPYANYWQLNNDCPVSFRTYFGLWRSFVGWLPQGNSYIAACKFKCNGSLKIDGGWSIFFINGNGVVVYMIPMLDFAQIMRIINKDYWWEIIESFTPEYSKKYMDSLLPIHGGFVDKFGTEYNRNGKEIRYGKEFGEWSISH</sequence>
<evidence type="ECO:0000313" key="3">
    <source>
        <dbReference type="Proteomes" id="UP000244905"/>
    </source>
</evidence>
<proteinExistence type="predicted"/>